<protein>
    <submittedName>
        <fullName evidence="2">Uncharacterized protein</fullName>
    </submittedName>
</protein>
<dbReference type="Proteomes" id="UP000799778">
    <property type="component" value="Unassembled WGS sequence"/>
</dbReference>
<dbReference type="EMBL" id="ML978073">
    <property type="protein sequence ID" value="KAF2012022.1"/>
    <property type="molecule type" value="Genomic_DNA"/>
</dbReference>
<dbReference type="GeneID" id="54286231"/>
<accession>A0A6A5XG12</accession>
<evidence type="ECO:0000256" key="1">
    <source>
        <dbReference type="SAM" id="MobiDB-lite"/>
    </source>
</evidence>
<gene>
    <name evidence="2" type="ORF">BU24DRAFT_425841</name>
</gene>
<reference evidence="2" key="1">
    <citation type="journal article" date="2020" name="Stud. Mycol.">
        <title>101 Dothideomycetes genomes: a test case for predicting lifestyles and emergence of pathogens.</title>
        <authorList>
            <person name="Haridas S."/>
            <person name="Albert R."/>
            <person name="Binder M."/>
            <person name="Bloem J."/>
            <person name="Labutti K."/>
            <person name="Salamov A."/>
            <person name="Andreopoulos B."/>
            <person name="Baker S."/>
            <person name="Barry K."/>
            <person name="Bills G."/>
            <person name="Bluhm B."/>
            <person name="Cannon C."/>
            <person name="Castanera R."/>
            <person name="Culley D."/>
            <person name="Daum C."/>
            <person name="Ezra D."/>
            <person name="Gonzalez J."/>
            <person name="Henrissat B."/>
            <person name="Kuo A."/>
            <person name="Liang C."/>
            <person name="Lipzen A."/>
            <person name="Lutzoni F."/>
            <person name="Magnuson J."/>
            <person name="Mondo S."/>
            <person name="Nolan M."/>
            <person name="Ohm R."/>
            <person name="Pangilinan J."/>
            <person name="Park H.-J."/>
            <person name="Ramirez L."/>
            <person name="Alfaro M."/>
            <person name="Sun H."/>
            <person name="Tritt A."/>
            <person name="Yoshinaga Y."/>
            <person name="Zwiers L.-H."/>
            <person name="Turgeon B."/>
            <person name="Goodwin S."/>
            <person name="Spatafora J."/>
            <person name="Crous P."/>
            <person name="Grigoriev I."/>
        </authorList>
    </citation>
    <scope>NUCLEOTIDE SEQUENCE</scope>
    <source>
        <strain evidence="2">CBS 175.79</strain>
    </source>
</reference>
<feature type="compositionally biased region" description="Polar residues" evidence="1">
    <location>
        <begin position="37"/>
        <end position="78"/>
    </location>
</feature>
<evidence type="ECO:0000313" key="2">
    <source>
        <dbReference type="EMBL" id="KAF2012022.1"/>
    </source>
</evidence>
<evidence type="ECO:0000313" key="3">
    <source>
        <dbReference type="Proteomes" id="UP000799778"/>
    </source>
</evidence>
<organism evidence="2 3">
    <name type="scientific">Aaosphaeria arxii CBS 175.79</name>
    <dbReference type="NCBI Taxonomy" id="1450172"/>
    <lineage>
        <taxon>Eukaryota</taxon>
        <taxon>Fungi</taxon>
        <taxon>Dikarya</taxon>
        <taxon>Ascomycota</taxon>
        <taxon>Pezizomycotina</taxon>
        <taxon>Dothideomycetes</taxon>
        <taxon>Pleosporomycetidae</taxon>
        <taxon>Pleosporales</taxon>
        <taxon>Pleosporales incertae sedis</taxon>
        <taxon>Aaosphaeria</taxon>
    </lineage>
</organism>
<name>A0A6A5XG12_9PLEO</name>
<keyword evidence="3" id="KW-1185">Reference proteome</keyword>
<sequence length="173" mass="18192">MEEDDIAAAMGFSSFGGAKKRKFDATISPKAKLEGSGANSTKLGVRTTAQSSEGQDSVESNQQDGTSDVLPTTETAQANRKGKQRQPPPATGLADFLNRGQSLPDKPADAPAPASAHDGQAANDQSEMVSFGGPPISKAELSALRRGVANEEGDVAYFLPTFIEDPWERLQKA</sequence>
<dbReference type="RefSeq" id="XP_033380361.1">
    <property type="nucleotide sequence ID" value="XM_033528834.1"/>
</dbReference>
<feature type="region of interest" description="Disordered" evidence="1">
    <location>
        <begin position="1"/>
        <end position="136"/>
    </location>
</feature>
<feature type="compositionally biased region" description="Low complexity" evidence="1">
    <location>
        <begin position="7"/>
        <end position="17"/>
    </location>
</feature>
<dbReference type="AlphaFoldDB" id="A0A6A5XG12"/>
<dbReference type="OrthoDB" id="5419162at2759"/>
<proteinExistence type="predicted"/>